<keyword evidence="3 6" id="KW-0812">Transmembrane</keyword>
<evidence type="ECO:0000313" key="8">
    <source>
        <dbReference type="EMBL" id="MFD0958314.1"/>
    </source>
</evidence>
<dbReference type="Proteomes" id="UP001596989">
    <property type="component" value="Unassembled WGS sequence"/>
</dbReference>
<feature type="transmembrane region" description="Helical" evidence="6">
    <location>
        <begin position="40"/>
        <end position="63"/>
    </location>
</feature>
<comment type="subcellular location">
    <subcellularLocation>
        <location evidence="1">Membrane</location>
        <topology evidence="1">Multi-pass membrane protein</topology>
    </subcellularLocation>
</comment>
<keyword evidence="5 6" id="KW-0472">Membrane</keyword>
<comment type="similarity">
    <text evidence="2">Belongs to the GtrA family.</text>
</comment>
<sequence>MPRKGGIKQFILFCAIGLLNTAVDFIVFFILVWLSVHYAAAQAMAYLTGMVCSYMMNSAFTFRSRAEARSADSRRERLFRKLRFAVWNMLMLSSSVGLIAVATDVAGWPQLWSKTVVTVIIVAINFYGSKRWVFRSEKETVKAA</sequence>
<dbReference type="PANTHER" id="PTHR38459:SF1">
    <property type="entry name" value="PROPHAGE BACTOPRENOL-LINKED GLUCOSE TRANSLOCASE HOMOLOG"/>
    <property type="match status" value="1"/>
</dbReference>
<comment type="caution">
    <text evidence="8">The sequence shown here is derived from an EMBL/GenBank/DDBJ whole genome shotgun (WGS) entry which is preliminary data.</text>
</comment>
<name>A0ABW3HLB5_9BACL</name>
<accession>A0ABW3HLB5</accession>
<protein>
    <submittedName>
        <fullName evidence="8">GtrA family protein</fullName>
    </submittedName>
</protein>
<keyword evidence="9" id="KW-1185">Reference proteome</keyword>
<feature type="domain" description="GtrA/DPMS transmembrane" evidence="7">
    <location>
        <begin position="13"/>
        <end position="134"/>
    </location>
</feature>
<dbReference type="RefSeq" id="WP_377562062.1">
    <property type="nucleotide sequence ID" value="NZ_JBHTJZ010000005.1"/>
</dbReference>
<dbReference type="Pfam" id="PF04138">
    <property type="entry name" value="GtrA_DPMS_TM"/>
    <property type="match status" value="1"/>
</dbReference>
<organism evidence="8 9">
    <name type="scientific">Paenibacillus chungangensis</name>
    <dbReference type="NCBI Taxonomy" id="696535"/>
    <lineage>
        <taxon>Bacteria</taxon>
        <taxon>Bacillati</taxon>
        <taxon>Bacillota</taxon>
        <taxon>Bacilli</taxon>
        <taxon>Bacillales</taxon>
        <taxon>Paenibacillaceae</taxon>
        <taxon>Paenibacillus</taxon>
    </lineage>
</organism>
<dbReference type="InterPro" id="IPR051401">
    <property type="entry name" value="GtrA_CellWall_Glycosyl"/>
</dbReference>
<evidence type="ECO:0000256" key="3">
    <source>
        <dbReference type="ARBA" id="ARBA00022692"/>
    </source>
</evidence>
<evidence type="ECO:0000256" key="4">
    <source>
        <dbReference type="ARBA" id="ARBA00022989"/>
    </source>
</evidence>
<dbReference type="EMBL" id="JBHTJZ010000005">
    <property type="protein sequence ID" value="MFD0958314.1"/>
    <property type="molecule type" value="Genomic_DNA"/>
</dbReference>
<dbReference type="PANTHER" id="PTHR38459">
    <property type="entry name" value="PROPHAGE BACTOPRENOL-LINKED GLUCOSE TRANSLOCASE HOMOLOG"/>
    <property type="match status" value="1"/>
</dbReference>
<evidence type="ECO:0000256" key="6">
    <source>
        <dbReference type="SAM" id="Phobius"/>
    </source>
</evidence>
<evidence type="ECO:0000256" key="2">
    <source>
        <dbReference type="ARBA" id="ARBA00009399"/>
    </source>
</evidence>
<reference evidence="9" key="1">
    <citation type="journal article" date="2019" name="Int. J. Syst. Evol. Microbiol.">
        <title>The Global Catalogue of Microorganisms (GCM) 10K type strain sequencing project: providing services to taxonomists for standard genome sequencing and annotation.</title>
        <authorList>
            <consortium name="The Broad Institute Genomics Platform"/>
            <consortium name="The Broad Institute Genome Sequencing Center for Infectious Disease"/>
            <person name="Wu L."/>
            <person name="Ma J."/>
        </authorList>
    </citation>
    <scope>NUCLEOTIDE SEQUENCE [LARGE SCALE GENOMIC DNA]</scope>
    <source>
        <strain evidence="9">CCUG 59129</strain>
    </source>
</reference>
<evidence type="ECO:0000256" key="5">
    <source>
        <dbReference type="ARBA" id="ARBA00023136"/>
    </source>
</evidence>
<evidence type="ECO:0000313" key="9">
    <source>
        <dbReference type="Proteomes" id="UP001596989"/>
    </source>
</evidence>
<evidence type="ECO:0000259" key="7">
    <source>
        <dbReference type="Pfam" id="PF04138"/>
    </source>
</evidence>
<proteinExistence type="inferred from homology"/>
<feature type="transmembrane region" description="Helical" evidence="6">
    <location>
        <begin position="84"/>
        <end position="105"/>
    </location>
</feature>
<feature type="transmembrane region" description="Helical" evidence="6">
    <location>
        <begin position="111"/>
        <end position="128"/>
    </location>
</feature>
<dbReference type="InterPro" id="IPR007267">
    <property type="entry name" value="GtrA_DPMS_TM"/>
</dbReference>
<keyword evidence="4 6" id="KW-1133">Transmembrane helix</keyword>
<gene>
    <name evidence="8" type="ORF">ACFQ2I_02840</name>
</gene>
<feature type="transmembrane region" description="Helical" evidence="6">
    <location>
        <begin position="12"/>
        <end position="34"/>
    </location>
</feature>
<evidence type="ECO:0000256" key="1">
    <source>
        <dbReference type="ARBA" id="ARBA00004141"/>
    </source>
</evidence>